<comment type="caution">
    <text evidence="2">The sequence shown here is derived from an EMBL/GenBank/DDBJ whole genome shotgun (WGS) entry which is preliminary data.</text>
</comment>
<feature type="domain" description="FAD-binding" evidence="1">
    <location>
        <begin position="3"/>
        <end position="316"/>
    </location>
</feature>
<dbReference type="Proteomes" id="UP001165685">
    <property type="component" value="Unassembled WGS sequence"/>
</dbReference>
<dbReference type="GO" id="GO:0004497">
    <property type="term" value="F:monooxygenase activity"/>
    <property type="evidence" value="ECO:0007669"/>
    <property type="project" value="UniProtKB-KW"/>
</dbReference>
<dbReference type="PANTHER" id="PTHR46865:SF2">
    <property type="entry name" value="MONOOXYGENASE"/>
    <property type="match status" value="1"/>
</dbReference>
<dbReference type="RefSeq" id="WP_270676321.1">
    <property type="nucleotide sequence ID" value="NZ_JAQFWP010000006.1"/>
</dbReference>
<dbReference type="PRINTS" id="PR00420">
    <property type="entry name" value="RNGMNOXGNASE"/>
</dbReference>
<keyword evidence="2" id="KW-0560">Oxidoreductase</keyword>
<dbReference type="PANTHER" id="PTHR46865">
    <property type="entry name" value="OXIDOREDUCTASE-RELATED"/>
    <property type="match status" value="1"/>
</dbReference>
<organism evidence="2 3">
    <name type="scientific">Nocardiopsis suaedae</name>
    <dbReference type="NCBI Taxonomy" id="3018444"/>
    <lineage>
        <taxon>Bacteria</taxon>
        <taxon>Bacillati</taxon>
        <taxon>Actinomycetota</taxon>
        <taxon>Actinomycetes</taxon>
        <taxon>Streptosporangiales</taxon>
        <taxon>Nocardiopsidaceae</taxon>
        <taxon>Nocardiopsis</taxon>
    </lineage>
</organism>
<protein>
    <submittedName>
        <fullName evidence="2">FAD-dependent monooxygenase</fullName>
    </submittedName>
</protein>
<sequence length="397" mass="42850">MATTVLISGCGVVGPTLAHWLCRKGFAPTVVERAPKPRTAGHRLEVAEPGIEALRRTGVLDRVRAVGDLSPEVEFYPFDGGRPYGMEVPPESAGLAVRRGELCAALLDRARDDAEYLYDDSITALHQDPDGVDVRFERGPDRRFDLVIGADGLHSNVRGLVFGGTTADHSHYLGTHLVIFSTPNTLGVRGKVMFRPGPYRGCAISAFPGDELLEGLFLFRAARPMDTRVFTPEERDAFVERLFDGLGWRVPWLVEAMRDAKDVHFAPSLQIRMDAWSKGRVALVGDAAFCPDPMTGQGSVLGLVGAIVLAGELAAADGDHVRAFAAYEAAMRGFVKSSQSVGGYSTGFVAPRTGRVGMALRDTSMVAMLAAATLAFRLGLRPPAWFQGAVDMARYDT</sequence>
<evidence type="ECO:0000313" key="3">
    <source>
        <dbReference type="Proteomes" id="UP001165685"/>
    </source>
</evidence>
<name>A0ABT4TGQ7_9ACTN</name>
<dbReference type="EMBL" id="JAQFWP010000006">
    <property type="protein sequence ID" value="MDA2803831.1"/>
    <property type="molecule type" value="Genomic_DNA"/>
</dbReference>
<gene>
    <name evidence="2" type="ORF">O4U47_04855</name>
</gene>
<keyword evidence="3" id="KW-1185">Reference proteome</keyword>
<dbReference type="InterPro" id="IPR002938">
    <property type="entry name" value="FAD-bd"/>
</dbReference>
<dbReference type="SUPFAM" id="SSF51905">
    <property type="entry name" value="FAD/NAD(P)-binding domain"/>
    <property type="match status" value="1"/>
</dbReference>
<dbReference type="InterPro" id="IPR051704">
    <property type="entry name" value="FAD_aromatic-hydroxylase"/>
</dbReference>
<dbReference type="Pfam" id="PF01494">
    <property type="entry name" value="FAD_binding_3"/>
    <property type="match status" value="1"/>
</dbReference>
<dbReference type="Gene3D" id="3.50.50.60">
    <property type="entry name" value="FAD/NAD(P)-binding domain"/>
    <property type="match status" value="1"/>
</dbReference>
<proteinExistence type="predicted"/>
<evidence type="ECO:0000313" key="2">
    <source>
        <dbReference type="EMBL" id="MDA2803831.1"/>
    </source>
</evidence>
<dbReference type="InterPro" id="IPR036188">
    <property type="entry name" value="FAD/NAD-bd_sf"/>
</dbReference>
<keyword evidence="2" id="KW-0503">Monooxygenase</keyword>
<accession>A0ABT4TGQ7</accession>
<dbReference type="Gene3D" id="3.30.9.10">
    <property type="entry name" value="D-Amino Acid Oxidase, subunit A, domain 2"/>
    <property type="match status" value="1"/>
</dbReference>
<evidence type="ECO:0000259" key="1">
    <source>
        <dbReference type="Pfam" id="PF01494"/>
    </source>
</evidence>
<reference evidence="2" key="1">
    <citation type="submission" date="2023-01" db="EMBL/GenBank/DDBJ databases">
        <title>Draft genome sequence of Nocardiopsis sp. LSu2-4 isolated from halophytes.</title>
        <authorList>
            <person name="Duangmal K."/>
            <person name="Chantavorakit T."/>
        </authorList>
    </citation>
    <scope>NUCLEOTIDE SEQUENCE</scope>
    <source>
        <strain evidence="2">LSu2-4</strain>
    </source>
</reference>